<dbReference type="InterPro" id="IPR015590">
    <property type="entry name" value="Aldehyde_DH_dom"/>
</dbReference>
<dbReference type="EMBL" id="BAABAS010000015">
    <property type="protein sequence ID" value="GAA4236221.1"/>
    <property type="molecule type" value="Genomic_DNA"/>
</dbReference>
<organism evidence="5 6">
    <name type="scientific">Actinomadura meridiana</name>
    <dbReference type="NCBI Taxonomy" id="559626"/>
    <lineage>
        <taxon>Bacteria</taxon>
        <taxon>Bacillati</taxon>
        <taxon>Actinomycetota</taxon>
        <taxon>Actinomycetes</taxon>
        <taxon>Streptosporangiales</taxon>
        <taxon>Thermomonosporaceae</taxon>
        <taxon>Actinomadura</taxon>
    </lineage>
</organism>
<reference evidence="6" key="1">
    <citation type="journal article" date="2019" name="Int. J. Syst. Evol. Microbiol.">
        <title>The Global Catalogue of Microorganisms (GCM) 10K type strain sequencing project: providing services to taxonomists for standard genome sequencing and annotation.</title>
        <authorList>
            <consortium name="The Broad Institute Genomics Platform"/>
            <consortium name="The Broad Institute Genome Sequencing Center for Infectious Disease"/>
            <person name="Wu L."/>
            <person name="Ma J."/>
        </authorList>
    </citation>
    <scope>NUCLEOTIDE SEQUENCE [LARGE SCALE GENOMIC DNA]</scope>
    <source>
        <strain evidence="6">JCM 17440</strain>
    </source>
</reference>
<dbReference type="Proteomes" id="UP001501710">
    <property type="component" value="Unassembled WGS sequence"/>
</dbReference>
<evidence type="ECO:0000256" key="1">
    <source>
        <dbReference type="ARBA" id="ARBA00023002"/>
    </source>
</evidence>
<keyword evidence="6" id="KW-1185">Reference proteome</keyword>
<dbReference type="Gene3D" id="3.40.309.10">
    <property type="entry name" value="Aldehyde Dehydrogenase, Chain A, domain 2"/>
    <property type="match status" value="1"/>
</dbReference>
<evidence type="ECO:0000313" key="6">
    <source>
        <dbReference type="Proteomes" id="UP001501710"/>
    </source>
</evidence>
<dbReference type="Pfam" id="PF00171">
    <property type="entry name" value="Aldedh"/>
    <property type="match status" value="1"/>
</dbReference>
<dbReference type="Gene3D" id="3.40.605.10">
    <property type="entry name" value="Aldehyde Dehydrogenase, Chain A, domain 1"/>
    <property type="match status" value="1"/>
</dbReference>
<evidence type="ECO:0000313" key="5">
    <source>
        <dbReference type="EMBL" id="GAA4236221.1"/>
    </source>
</evidence>
<comment type="similarity">
    <text evidence="3">Belongs to the aldehyde dehydrogenase family.</text>
</comment>
<evidence type="ECO:0000256" key="2">
    <source>
        <dbReference type="PROSITE-ProRule" id="PRU10007"/>
    </source>
</evidence>
<keyword evidence="1 3" id="KW-0560">Oxidoreductase</keyword>
<dbReference type="InterPro" id="IPR029510">
    <property type="entry name" value="Ald_DH_CS_GLU"/>
</dbReference>
<dbReference type="InterPro" id="IPR016161">
    <property type="entry name" value="Ald_DH/histidinol_DH"/>
</dbReference>
<dbReference type="SUPFAM" id="SSF53720">
    <property type="entry name" value="ALDH-like"/>
    <property type="match status" value="1"/>
</dbReference>
<sequence length="485" mass="52120">MVETERTWKLLIGGRPADPVSGAGYRTENPATGAPLADVPDAGADDVRAAVAAAERGQPAWAALAPRDRARALRRLAVVLAEHAEEIATLDALDCGHPRTAMLGDVAMAVDALDMYADWALRLGGDTIPSTPDRLHVTVRQPYGVVARIVPYNHPAMFAATKIAAPLLAGNAVVLKAPPQAPLSALRLGELFAEHLPEGVLSVLSGRGAETGEALVRHPAVRRIALIGSVRTGQDVLRAAAETGIKDVTLELGGKNAMIVFPDADLDAAAAAAVRGMNFHWSAGQSCGSTSRLLLHESIGPDFLDRVRRLTEDIRVGDPMAPDTEMGALVTADHLDTVRFYIDTAREQGADVLTGAERPDGERFARGHWLRPTVLVGVRPEHRVAREEIFGPVLSVLRYRDEDEAVRIANALPYGLTGSVWTRDLTTALRVAHRLETGYVWVNEVSRHFAGTPFGGWKDSGLGREESIEDLLSYTQLKSVHLPLS</sequence>
<proteinExistence type="inferred from homology"/>
<feature type="domain" description="Aldehyde dehydrogenase" evidence="4">
    <location>
        <begin position="25"/>
        <end position="480"/>
    </location>
</feature>
<evidence type="ECO:0000259" key="4">
    <source>
        <dbReference type="Pfam" id="PF00171"/>
    </source>
</evidence>
<accession>A0ABP8C9S9</accession>
<evidence type="ECO:0000256" key="3">
    <source>
        <dbReference type="RuleBase" id="RU003345"/>
    </source>
</evidence>
<feature type="active site" evidence="2">
    <location>
        <position position="251"/>
    </location>
</feature>
<dbReference type="PANTHER" id="PTHR11699">
    <property type="entry name" value="ALDEHYDE DEHYDROGENASE-RELATED"/>
    <property type="match status" value="1"/>
</dbReference>
<dbReference type="PROSITE" id="PS00687">
    <property type="entry name" value="ALDEHYDE_DEHYDR_GLU"/>
    <property type="match status" value="1"/>
</dbReference>
<dbReference type="InterPro" id="IPR016163">
    <property type="entry name" value="Ald_DH_C"/>
</dbReference>
<protein>
    <submittedName>
        <fullName evidence="5">Aldehyde dehydrogenase family protein</fullName>
    </submittedName>
</protein>
<dbReference type="InterPro" id="IPR016162">
    <property type="entry name" value="Ald_DH_N"/>
</dbReference>
<gene>
    <name evidence="5" type="ORF">GCM10022254_45320</name>
</gene>
<name>A0ABP8C9S9_9ACTN</name>
<comment type="caution">
    <text evidence="5">The sequence shown here is derived from an EMBL/GenBank/DDBJ whole genome shotgun (WGS) entry which is preliminary data.</text>
</comment>